<protein>
    <recommendedName>
        <fullName evidence="2">Histidine kinase/HSP90-like ATPase domain-containing protein</fullName>
    </recommendedName>
</protein>
<dbReference type="Pfam" id="PF13581">
    <property type="entry name" value="HATPase_c_2"/>
    <property type="match status" value="1"/>
</dbReference>
<evidence type="ECO:0000313" key="3">
    <source>
        <dbReference type="EMBL" id="TQN31107.1"/>
    </source>
</evidence>
<dbReference type="GO" id="GO:0004674">
    <property type="term" value="F:protein serine/threonine kinase activity"/>
    <property type="evidence" value="ECO:0007669"/>
    <property type="project" value="UniProtKB-KW"/>
</dbReference>
<dbReference type="AlphaFoldDB" id="A0A543NGY0"/>
<evidence type="ECO:0000259" key="2">
    <source>
        <dbReference type="Pfam" id="PF13581"/>
    </source>
</evidence>
<dbReference type="InterPro" id="IPR050267">
    <property type="entry name" value="Anti-sigma-factor_SerPK"/>
</dbReference>
<evidence type="ECO:0000256" key="1">
    <source>
        <dbReference type="ARBA" id="ARBA00022527"/>
    </source>
</evidence>
<evidence type="ECO:0000313" key="4">
    <source>
        <dbReference type="Proteomes" id="UP000317422"/>
    </source>
</evidence>
<dbReference type="CDD" id="cd16936">
    <property type="entry name" value="HATPase_RsbW-like"/>
    <property type="match status" value="1"/>
</dbReference>
<accession>A0A543NGY0</accession>
<sequence>MARGSPLPAPSIQHGASEPVLALGLPLIAMPTAVPIAREFTRRTLEHLPQREAADNAELIVSELVNNAIGATGITANTSLADATRYHLIRLTLTLRREVLLIDVWDGQNGQPTLTAPEDDAKHGRGLLLVDAPSQDWARSLPLAVARRSGL</sequence>
<keyword evidence="1" id="KW-0418">Kinase</keyword>
<dbReference type="Gene3D" id="3.30.565.10">
    <property type="entry name" value="Histidine kinase-like ATPase, C-terminal domain"/>
    <property type="match status" value="1"/>
</dbReference>
<dbReference type="PANTHER" id="PTHR35526:SF3">
    <property type="entry name" value="ANTI-SIGMA-F FACTOR RSBW"/>
    <property type="match status" value="1"/>
</dbReference>
<dbReference type="EMBL" id="VFQC01000001">
    <property type="protein sequence ID" value="TQN31107.1"/>
    <property type="molecule type" value="Genomic_DNA"/>
</dbReference>
<reference evidence="3 4" key="1">
    <citation type="submission" date="2019-06" db="EMBL/GenBank/DDBJ databases">
        <title>Sequencing the genomes of 1000 actinobacteria strains.</title>
        <authorList>
            <person name="Klenk H.-P."/>
        </authorList>
    </citation>
    <scope>NUCLEOTIDE SEQUENCE [LARGE SCALE GENOMIC DNA]</scope>
    <source>
        <strain evidence="3 4">DSM 45015</strain>
    </source>
</reference>
<keyword evidence="1" id="KW-0723">Serine/threonine-protein kinase</keyword>
<dbReference type="InterPro" id="IPR036890">
    <property type="entry name" value="HATPase_C_sf"/>
</dbReference>
<name>A0A543NGY0_9ACTN</name>
<dbReference type="PANTHER" id="PTHR35526">
    <property type="entry name" value="ANTI-SIGMA-F FACTOR RSBW-RELATED"/>
    <property type="match status" value="1"/>
</dbReference>
<dbReference type="Proteomes" id="UP000317422">
    <property type="component" value="Unassembled WGS sequence"/>
</dbReference>
<proteinExistence type="predicted"/>
<organism evidence="3 4">
    <name type="scientific">Haloactinospora alba</name>
    <dbReference type="NCBI Taxonomy" id="405555"/>
    <lineage>
        <taxon>Bacteria</taxon>
        <taxon>Bacillati</taxon>
        <taxon>Actinomycetota</taxon>
        <taxon>Actinomycetes</taxon>
        <taxon>Streptosporangiales</taxon>
        <taxon>Nocardiopsidaceae</taxon>
        <taxon>Haloactinospora</taxon>
    </lineage>
</organism>
<dbReference type="InterPro" id="IPR003594">
    <property type="entry name" value="HATPase_dom"/>
</dbReference>
<feature type="domain" description="Histidine kinase/HSP90-like ATPase" evidence="2">
    <location>
        <begin position="30"/>
        <end position="132"/>
    </location>
</feature>
<keyword evidence="4" id="KW-1185">Reference proteome</keyword>
<comment type="caution">
    <text evidence="3">The sequence shown here is derived from an EMBL/GenBank/DDBJ whole genome shotgun (WGS) entry which is preliminary data.</text>
</comment>
<keyword evidence="1" id="KW-0808">Transferase</keyword>
<gene>
    <name evidence="3" type="ORF">FHX37_0997</name>
</gene>